<comment type="caution">
    <text evidence="3">The sequence shown here is derived from an EMBL/GenBank/DDBJ whole genome shotgun (WGS) entry which is preliminary data.</text>
</comment>
<name>A0A7C4JIR6_9CREN</name>
<dbReference type="EMBL" id="DTBD01000012">
    <property type="protein sequence ID" value="HGQ63964.1"/>
    <property type="molecule type" value="Genomic_DNA"/>
</dbReference>
<dbReference type="EMBL" id="DTCK01000016">
    <property type="protein sequence ID" value="HGQ35633.1"/>
    <property type="molecule type" value="Genomic_DNA"/>
</dbReference>
<evidence type="ECO:0000256" key="1">
    <source>
        <dbReference type="SAM" id="Phobius"/>
    </source>
</evidence>
<evidence type="ECO:0000313" key="3">
    <source>
        <dbReference type="EMBL" id="HGQ63964.1"/>
    </source>
</evidence>
<feature type="transmembrane region" description="Helical" evidence="1">
    <location>
        <begin position="30"/>
        <end position="53"/>
    </location>
</feature>
<dbReference type="AlphaFoldDB" id="A0A7C4JIR6"/>
<evidence type="ECO:0000313" key="2">
    <source>
        <dbReference type="EMBL" id="HGQ35633.1"/>
    </source>
</evidence>
<dbReference type="Pfam" id="PF11667">
    <property type="entry name" value="DUF3267"/>
    <property type="match status" value="1"/>
</dbReference>
<evidence type="ECO:0008006" key="4">
    <source>
        <dbReference type="Google" id="ProtNLM"/>
    </source>
</evidence>
<proteinExistence type="predicted"/>
<keyword evidence="1" id="KW-1133">Transmembrane helix</keyword>
<gene>
    <name evidence="3" type="ORF">ENU08_01815</name>
    <name evidence="2" type="ORF">ENU41_03025</name>
</gene>
<keyword evidence="1" id="KW-0472">Membrane</keyword>
<dbReference type="InterPro" id="IPR021683">
    <property type="entry name" value="DUF3267"/>
</dbReference>
<accession>A0A7C4JIR6</accession>
<feature type="transmembrane region" description="Helical" evidence="1">
    <location>
        <begin position="94"/>
        <end position="114"/>
    </location>
</feature>
<keyword evidence="1" id="KW-0812">Transmembrane</keyword>
<reference evidence="3" key="1">
    <citation type="journal article" date="2020" name="mSystems">
        <title>Genome- and Community-Level Interaction Insights into Carbon Utilization and Element Cycling Functions of Hydrothermarchaeota in Hydrothermal Sediment.</title>
        <authorList>
            <person name="Zhou Z."/>
            <person name="Liu Y."/>
            <person name="Xu W."/>
            <person name="Pan J."/>
            <person name="Luo Z.H."/>
            <person name="Li M."/>
        </authorList>
    </citation>
    <scope>NUCLEOTIDE SEQUENCE [LARGE SCALE GENOMIC DNA]</scope>
    <source>
        <strain evidence="3">SpSt-637</strain>
        <strain evidence="2">SpSt-667</strain>
    </source>
</reference>
<sequence length="131" mass="14686">MKLKIAMQILLGFTASWAIASIAGKENIHHLLLSLPVLGFTHELLHLVSLKLFKLKYKFTLNGFLIGFRATFVNHTQFAIAATIPQILTLSLALAYLCTSNTYALALSMLHIAISYEDMMKVLKYLVNYLV</sequence>
<organism evidence="3">
    <name type="scientific">Ignisphaera aggregans</name>
    <dbReference type="NCBI Taxonomy" id="334771"/>
    <lineage>
        <taxon>Archaea</taxon>
        <taxon>Thermoproteota</taxon>
        <taxon>Thermoprotei</taxon>
        <taxon>Desulfurococcales</taxon>
        <taxon>Desulfurococcaceae</taxon>
        <taxon>Ignisphaera</taxon>
    </lineage>
</organism>
<protein>
    <recommendedName>
        <fullName evidence="4">DUF3267 domain-containing protein</fullName>
    </recommendedName>
</protein>